<dbReference type="GO" id="GO:0005524">
    <property type="term" value="F:ATP binding"/>
    <property type="evidence" value="ECO:0007669"/>
    <property type="project" value="UniProtKB-KW"/>
</dbReference>
<dbReference type="RefSeq" id="WP_264809690.1">
    <property type="nucleotide sequence ID" value="NZ_CP110226.1"/>
</dbReference>
<evidence type="ECO:0000259" key="7">
    <source>
        <dbReference type="PROSITE" id="PS50929"/>
    </source>
</evidence>
<evidence type="ECO:0000256" key="5">
    <source>
        <dbReference type="SAM" id="Phobius"/>
    </source>
</evidence>
<feature type="domain" description="ABC transporter" evidence="6">
    <location>
        <begin position="341"/>
        <end position="566"/>
    </location>
</feature>
<dbReference type="InterPro" id="IPR003439">
    <property type="entry name" value="ABC_transporter-like_ATP-bd"/>
</dbReference>
<dbReference type="InterPro" id="IPR036640">
    <property type="entry name" value="ABC1_TM_sf"/>
</dbReference>
<evidence type="ECO:0000256" key="3">
    <source>
        <dbReference type="ARBA" id="ARBA00022989"/>
    </source>
</evidence>
<keyword evidence="4 5" id="KW-0472">Membrane</keyword>
<dbReference type="PANTHER" id="PTHR43394">
    <property type="entry name" value="ATP-DEPENDENT PERMEASE MDL1, MITOCHONDRIAL"/>
    <property type="match status" value="1"/>
</dbReference>
<accession>A0ABY6MJD8</accession>
<keyword evidence="8" id="KW-0067">ATP-binding</keyword>
<dbReference type="Gene3D" id="3.40.50.300">
    <property type="entry name" value="P-loop containing nucleotide triphosphate hydrolases"/>
    <property type="match status" value="1"/>
</dbReference>
<evidence type="ECO:0000313" key="8">
    <source>
        <dbReference type="EMBL" id="UZD23155.1"/>
    </source>
</evidence>
<evidence type="ECO:0000256" key="2">
    <source>
        <dbReference type="ARBA" id="ARBA00022692"/>
    </source>
</evidence>
<feature type="domain" description="ABC transmembrane type-1" evidence="7">
    <location>
        <begin position="29"/>
        <end position="306"/>
    </location>
</feature>
<dbReference type="SUPFAM" id="SSF52540">
    <property type="entry name" value="P-loop containing nucleoside triphosphate hydrolases"/>
    <property type="match status" value="1"/>
</dbReference>
<dbReference type="SUPFAM" id="SSF90123">
    <property type="entry name" value="ABC transporter transmembrane region"/>
    <property type="match status" value="1"/>
</dbReference>
<proteinExistence type="predicted"/>
<name>A0ABY6MJD8_9BACT</name>
<dbReference type="EMBL" id="CP110226">
    <property type="protein sequence ID" value="UZD23155.1"/>
    <property type="molecule type" value="Genomic_DNA"/>
</dbReference>
<comment type="subcellular location">
    <subcellularLocation>
        <location evidence="1">Cell membrane</location>
        <topology evidence="1">Multi-pass membrane protein</topology>
    </subcellularLocation>
</comment>
<dbReference type="PROSITE" id="PS50929">
    <property type="entry name" value="ABC_TM1F"/>
    <property type="match status" value="1"/>
</dbReference>
<dbReference type="Pfam" id="PF00005">
    <property type="entry name" value="ABC_tran"/>
    <property type="match status" value="1"/>
</dbReference>
<feature type="transmembrane region" description="Helical" evidence="5">
    <location>
        <begin position="61"/>
        <end position="80"/>
    </location>
</feature>
<sequence length="566" mass="63440">MAINNTITPLKRFFRLLGEEKSPVYSIYFYAVLNGIVTLSLPLGIQAIFNFILGGRVSTSWVILVLIVGMGVAFGGYMQISQLQIAEKLQQRLFSKVGLSVAYRLPKIKSEVFHGNYAPEFINRFFEVVALQKGIAKILIEFSTAILQVSFGLLLLSFYHPTFIIFSFVLIVLLALIFYFTGPRGMETAMKESTYKYETAYWLEEVGRAVNTFKLVGNTKLPILKVDKLIQRYLEFRSKHFSVLIFQYKIMIVFKVLIVMSLLISGSLLLIDSQISLGQFVAAEVIIVMVVNSVEKLILSLESVYDTLVAVEKLGQISDLELENYENTKKKVNSQSNSLQFKMEDVVFQPSDMLKPLLDGVTLQIEAGEKVVLTGKGGKSAILAMLSGLYSDYSGKININGLALDLINLEKYRGTVGACLELDQLFHGTIKENILVGRDCPKEHFKAILELVGISDFIYQLPEGANTMLKPEGKGLFKREALAILIARALVGSPRAIMIENTFERIDLKSQQKVLKHLFEGPWTLLIVSVQDEILKKADKIISVQDGKIDFQGTYSEYSAYQSKKS</sequence>
<feature type="transmembrane region" description="Helical" evidence="5">
    <location>
        <begin position="252"/>
        <end position="271"/>
    </location>
</feature>
<feature type="transmembrane region" description="Helical" evidence="5">
    <location>
        <begin position="27"/>
        <end position="49"/>
    </location>
</feature>
<dbReference type="Proteomes" id="UP001163156">
    <property type="component" value="Chromosome"/>
</dbReference>
<protein>
    <submittedName>
        <fullName evidence="8">ATP-binding cassette domain-containing protein</fullName>
    </submittedName>
</protein>
<keyword evidence="2 5" id="KW-0812">Transmembrane</keyword>
<evidence type="ECO:0000256" key="4">
    <source>
        <dbReference type="ARBA" id="ARBA00023136"/>
    </source>
</evidence>
<gene>
    <name evidence="8" type="ORF">OM944_01410</name>
</gene>
<dbReference type="Pfam" id="PF00664">
    <property type="entry name" value="ABC_membrane"/>
    <property type="match status" value="1"/>
</dbReference>
<feature type="transmembrane region" description="Helical" evidence="5">
    <location>
        <begin position="138"/>
        <end position="157"/>
    </location>
</feature>
<dbReference type="InterPro" id="IPR039421">
    <property type="entry name" value="Type_1_exporter"/>
</dbReference>
<dbReference type="Gene3D" id="1.20.1560.10">
    <property type="entry name" value="ABC transporter type 1, transmembrane domain"/>
    <property type="match status" value="1"/>
</dbReference>
<dbReference type="PROSITE" id="PS50893">
    <property type="entry name" value="ABC_TRANSPORTER_2"/>
    <property type="match status" value="1"/>
</dbReference>
<organism evidence="8 9">
    <name type="scientific">Algoriphagus halophytocola</name>
    <dbReference type="NCBI Taxonomy" id="2991499"/>
    <lineage>
        <taxon>Bacteria</taxon>
        <taxon>Pseudomonadati</taxon>
        <taxon>Bacteroidota</taxon>
        <taxon>Cytophagia</taxon>
        <taxon>Cytophagales</taxon>
        <taxon>Cyclobacteriaceae</taxon>
        <taxon>Algoriphagus</taxon>
    </lineage>
</organism>
<keyword evidence="8" id="KW-0547">Nucleotide-binding</keyword>
<dbReference type="InterPro" id="IPR011527">
    <property type="entry name" value="ABC1_TM_dom"/>
</dbReference>
<evidence type="ECO:0000259" key="6">
    <source>
        <dbReference type="PROSITE" id="PS50893"/>
    </source>
</evidence>
<evidence type="ECO:0000256" key="1">
    <source>
        <dbReference type="ARBA" id="ARBA00004651"/>
    </source>
</evidence>
<dbReference type="InterPro" id="IPR027417">
    <property type="entry name" value="P-loop_NTPase"/>
</dbReference>
<dbReference type="PANTHER" id="PTHR43394:SF4">
    <property type="entry name" value="TOXIN SECRETION ABC TRANSPORTER ATP-BINDING PROTEIN"/>
    <property type="match status" value="1"/>
</dbReference>
<keyword evidence="3 5" id="KW-1133">Transmembrane helix</keyword>
<feature type="transmembrane region" description="Helical" evidence="5">
    <location>
        <begin position="163"/>
        <end position="181"/>
    </location>
</feature>
<keyword evidence="9" id="KW-1185">Reference proteome</keyword>
<evidence type="ECO:0000313" key="9">
    <source>
        <dbReference type="Proteomes" id="UP001163156"/>
    </source>
</evidence>
<reference evidence="8" key="1">
    <citation type="submission" date="2022-10" db="EMBL/GenBank/DDBJ databases">
        <title>Algoriphagus sp. a novel bacteria isolate from halophytes salicornia europaea.</title>
        <authorList>
            <person name="Peng Y."/>
            <person name="Jiang L."/>
            <person name="Lee J."/>
        </authorList>
    </citation>
    <scope>NUCLEOTIDE SEQUENCE</scope>
    <source>
        <strain evidence="8">TR-M5</strain>
    </source>
</reference>